<evidence type="ECO:0000256" key="1">
    <source>
        <dbReference type="SAM" id="MobiDB-lite"/>
    </source>
</evidence>
<name>B6IGN4_CAEBR</name>
<dbReference type="Proteomes" id="UP000008549">
    <property type="component" value="Unassembled WGS sequence"/>
</dbReference>
<feature type="region of interest" description="Disordered" evidence="1">
    <location>
        <begin position="9"/>
        <end position="49"/>
    </location>
</feature>
<keyword evidence="3" id="KW-1185">Reference proteome</keyword>
<dbReference type="GeneID" id="68919493"/>
<dbReference type="AlphaFoldDB" id="B6IGN4"/>
<organism evidence="2 3">
    <name type="scientific">Caenorhabditis briggsae</name>
    <dbReference type="NCBI Taxonomy" id="6238"/>
    <lineage>
        <taxon>Eukaryota</taxon>
        <taxon>Metazoa</taxon>
        <taxon>Ecdysozoa</taxon>
        <taxon>Nematoda</taxon>
        <taxon>Chromadorea</taxon>
        <taxon>Rhabditida</taxon>
        <taxon>Rhabditina</taxon>
        <taxon>Rhabditomorpha</taxon>
        <taxon>Rhabditoidea</taxon>
        <taxon>Rhabditidae</taxon>
        <taxon>Peloderinae</taxon>
        <taxon>Caenorhabditis</taxon>
    </lineage>
</organism>
<reference evidence="2 3" key="2">
    <citation type="journal article" date="2011" name="PLoS Genet.">
        <title>Caenorhabditis briggsae recombinant inbred line genotypes reveal inter-strain incompatibility and the evolution of recombination.</title>
        <authorList>
            <person name="Ross J.A."/>
            <person name="Koboldt D.C."/>
            <person name="Staisch J.E."/>
            <person name="Chamberlin H.M."/>
            <person name="Gupta B.P."/>
            <person name="Miller R.D."/>
            <person name="Baird S.E."/>
            <person name="Haag E.S."/>
        </authorList>
    </citation>
    <scope>NUCLEOTIDE SEQUENCE [LARGE SCALE GENOMIC DNA]</scope>
    <source>
        <strain evidence="2 3">AF16</strain>
    </source>
</reference>
<proteinExistence type="predicted"/>
<evidence type="ECO:0000313" key="2">
    <source>
        <dbReference type="EMBL" id="CAR99064.1"/>
    </source>
</evidence>
<gene>
    <name evidence="2" type="ORF">CBG28044</name>
    <name evidence="2" type="ORF">CBG_28044</name>
</gene>
<dbReference type="RefSeq" id="XP_045098631.1">
    <property type="nucleotide sequence ID" value="XM_045240479.1"/>
</dbReference>
<evidence type="ECO:0000313" key="3">
    <source>
        <dbReference type="Proteomes" id="UP000008549"/>
    </source>
</evidence>
<reference evidence="2 3" key="1">
    <citation type="journal article" date="2003" name="PLoS Biol.">
        <title>The genome sequence of Caenorhabditis briggsae: a platform for comparative genomics.</title>
        <authorList>
            <person name="Stein L.D."/>
            <person name="Bao Z."/>
            <person name="Blasiar D."/>
            <person name="Blumenthal T."/>
            <person name="Brent M.R."/>
            <person name="Chen N."/>
            <person name="Chinwalla A."/>
            <person name="Clarke L."/>
            <person name="Clee C."/>
            <person name="Coghlan A."/>
            <person name="Coulson A."/>
            <person name="D'Eustachio P."/>
            <person name="Fitch D.H."/>
            <person name="Fulton L.A."/>
            <person name="Fulton R.E."/>
            <person name="Griffiths-Jones S."/>
            <person name="Harris T.W."/>
            <person name="Hillier L.W."/>
            <person name="Kamath R."/>
            <person name="Kuwabara P.E."/>
            <person name="Mardis E.R."/>
            <person name="Marra M.A."/>
            <person name="Miner T.L."/>
            <person name="Minx P."/>
            <person name="Mullikin J.C."/>
            <person name="Plumb R.W."/>
            <person name="Rogers J."/>
            <person name="Schein J.E."/>
            <person name="Sohrmann M."/>
            <person name="Spieth J."/>
            <person name="Stajich J.E."/>
            <person name="Wei C."/>
            <person name="Willey D."/>
            <person name="Wilson R.K."/>
            <person name="Durbin R."/>
            <person name="Waterston R.H."/>
        </authorList>
    </citation>
    <scope>NUCLEOTIDE SEQUENCE [LARGE SCALE GENOMIC DNA]</scope>
    <source>
        <strain evidence="2 3">AF16</strain>
    </source>
</reference>
<dbReference type="EMBL" id="HE601041">
    <property type="protein sequence ID" value="CAR99064.1"/>
    <property type="molecule type" value="Genomic_DNA"/>
</dbReference>
<dbReference type="CTD" id="68919493"/>
<dbReference type="KEGG" id="cbr:CBG_28044"/>
<dbReference type="HOGENOM" id="CLU_3144240_0_0_1"/>
<dbReference type="InParanoid" id="B6IGN4"/>
<sequence length="49" mass="5446">MKGLFLCLRTAPQPHGKGAATRQQARFRSSPIHPPRPPRPLSASFHFVP</sequence>
<protein>
    <submittedName>
        <fullName evidence="2">Protein CBG28044</fullName>
    </submittedName>
</protein>
<accession>B6IGN4</accession>